<dbReference type="InterPro" id="IPR017871">
    <property type="entry name" value="ABC_transporter-like_CS"/>
</dbReference>
<dbReference type="PANTHER" id="PTHR43335:SF4">
    <property type="entry name" value="ABC TRANSPORTER, ATP-BINDING PROTEIN"/>
    <property type="match status" value="1"/>
</dbReference>
<sequence>MNAVDESQAEATPVRPRHAAPAADSEQAPTDATAVPPIVVDGLTKDFGRVRAVDALSFTVAPGRVTGFLGPNGAGKSTTLRVLLGLAEPTSGRATFGGVGYRDLPMPQQRVGAVLEPAFHPGRTGRDHLAVQAATAGATPRRINELLALVGLADAADRRVGGYSLGMRQRLALATALLGEPDYLILDEPGNGLDPEGIHWLRGFLQSYAARGNVVLMSSHILNEVEATVDDVVVIGNGRLLRQSPMQDLAAERRSIRLRVQDQRTATAVLDRMRLSWQQVDDRQGGFLQVQTTDPGAVGAAIFEAGLPVLELAPQEVDLESEFFALLGGQP</sequence>
<dbReference type="STRING" id="630515.SAMN04489812_3318"/>
<feature type="region of interest" description="Disordered" evidence="5">
    <location>
        <begin position="1"/>
        <end position="34"/>
    </location>
</feature>
<dbReference type="Proteomes" id="UP000199103">
    <property type="component" value="Chromosome I"/>
</dbReference>
<dbReference type="PROSITE" id="PS00211">
    <property type="entry name" value="ABC_TRANSPORTER_1"/>
    <property type="match status" value="1"/>
</dbReference>
<dbReference type="InterPro" id="IPR003439">
    <property type="entry name" value="ABC_transporter-like_ATP-bd"/>
</dbReference>
<comment type="similarity">
    <text evidence="1">Belongs to the ABC transporter superfamily.</text>
</comment>
<accession>A0A1H1VRD8</accession>
<evidence type="ECO:0000259" key="6">
    <source>
        <dbReference type="PROSITE" id="PS50893"/>
    </source>
</evidence>
<organism evidence="7 8">
    <name type="scientific">Microlunatus soli</name>
    <dbReference type="NCBI Taxonomy" id="630515"/>
    <lineage>
        <taxon>Bacteria</taxon>
        <taxon>Bacillati</taxon>
        <taxon>Actinomycetota</taxon>
        <taxon>Actinomycetes</taxon>
        <taxon>Propionibacteriales</taxon>
        <taxon>Propionibacteriaceae</taxon>
        <taxon>Microlunatus</taxon>
    </lineage>
</organism>
<keyword evidence="2" id="KW-0813">Transport</keyword>
<name>A0A1H1VRD8_9ACTN</name>
<dbReference type="InterPro" id="IPR003593">
    <property type="entry name" value="AAA+_ATPase"/>
</dbReference>
<dbReference type="SMART" id="SM00382">
    <property type="entry name" value="AAA"/>
    <property type="match status" value="1"/>
</dbReference>
<keyword evidence="4 7" id="KW-0067">ATP-binding</keyword>
<dbReference type="GO" id="GO:0016887">
    <property type="term" value="F:ATP hydrolysis activity"/>
    <property type="evidence" value="ECO:0007669"/>
    <property type="project" value="InterPro"/>
</dbReference>
<protein>
    <submittedName>
        <fullName evidence="7">ABC-2 type transport system ATP-binding protein</fullName>
    </submittedName>
</protein>
<evidence type="ECO:0000313" key="7">
    <source>
        <dbReference type="EMBL" id="SDS87255.1"/>
    </source>
</evidence>
<feature type="domain" description="ABC transporter" evidence="6">
    <location>
        <begin position="38"/>
        <end position="262"/>
    </location>
</feature>
<dbReference type="Gene3D" id="3.40.50.300">
    <property type="entry name" value="P-loop containing nucleotide triphosphate hydrolases"/>
    <property type="match status" value="1"/>
</dbReference>
<evidence type="ECO:0000256" key="3">
    <source>
        <dbReference type="ARBA" id="ARBA00022741"/>
    </source>
</evidence>
<proteinExistence type="inferred from homology"/>
<evidence type="ECO:0000256" key="2">
    <source>
        <dbReference type="ARBA" id="ARBA00022448"/>
    </source>
</evidence>
<dbReference type="PANTHER" id="PTHR43335">
    <property type="entry name" value="ABC TRANSPORTER, ATP-BINDING PROTEIN"/>
    <property type="match status" value="1"/>
</dbReference>
<dbReference type="AlphaFoldDB" id="A0A1H1VRD8"/>
<dbReference type="GO" id="GO:0005524">
    <property type="term" value="F:ATP binding"/>
    <property type="evidence" value="ECO:0007669"/>
    <property type="project" value="UniProtKB-KW"/>
</dbReference>
<evidence type="ECO:0000256" key="5">
    <source>
        <dbReference type="SAM" id="MobiDB-lite"/>
    </source>
</evidence>
<evidence type="ECO:0000313" key="8">
    <source>
        <dbReference type="Proteomes" id="UP000199103"/>
    </source>
</evidence>
<evidence type="ECO:0000256" key="1">
    <source>
        <dbReference type="ARBA" id="ARBA00005417"/>
    </source>
</evidence>
<dbReference type="Pfam" id="PF00005">
    <property type="entry name" value="ABC_tran"/>
    <property type="match status" value="1"/>
</dbReference>
<dbReference type="PROSITE" id="PS50893">
    <property type="entry name" value="ABC_TRANSPORTER_2"/>
    <property type="match status" value="1"/>
</dbReference>
<dbReference type="SUPFAM" id="SSF52540">
    <property type="entry name" value="P-loop containing nucleoside triphosphate hydrolases"/>
    <property type="match status" value="1"/>
</dbReference>
<dbReference type="EMBL" id="LT629772">
    <property type="protein sequence ID" value="SDS87255.1"/>
    <property type="molecule type" value="Genomic_DNA"/>
</dbReference>
<dbReference type="RefSeq" id="WP_091526553.1">
    <property type="nucleotide sequence ID" value="NZ_LT629772.1"/>
</dbReference>
<dbReference type="InterPro" id="IPR027417">
    <property type="entry name" value="P-loop_NTPase"/>
</dbReference>
<keyword evidence="8" id="KW-1185">Reference proteome</keyword>
<gene>
    <name evidence="7" type="ORF">SAMN04489812_3318</name>
</gene>
<keyword evidence="3" id="KW-0547">Nucleotide-binding</keyword>
<reference evidence="7 8" key="1">
    <citation type="submission" date="2016-10" db="EMBL/GenBank/DDBJ databases">
        <authorList>
            <person name="de Groot N.N."/>
        </authorList>
    </citation>
    <scope>NUCLEOTIDE SEQUENCE [LARGE SCALE GENOMIC DNA]</scope>
    <source>
        <strain evidence="7 8">DSM 21800</strain>
    </source>
</reference>
<dbReference type="OrthoDB" id="9804819at2"/>
<evidence type="ECO:0000256" key="4">
    <source>
        <dbReference type="ARBA" id="ARBA00022840"/>
    </source>
</evidence>